<gene>
    <name evidence="2" type="ORF">HMPREF9623_00253</name>
</gene>
<comment type="caution">
    <text evidence="2">The sequence shown here is derived from an EMBL/GenBank/DDBJ whole genome shotgun (WGS) entry which is preliminary data.</text>
</comment>
<feature type="transmembrane region" description="Helical" evidence="1">
    <location>
        <begin position="103"/>
        <end position="124"/>
    </location>
</feature>
<dbReference type="GeneID" id="86940049"/>
<keyword evidence="1" id="KW-0472">Membrane</keyword>
<dbReference type="RefSeq" id="WP_009532088.1">
    <property type="nucleotide sequence ID" value="NZ_CAJPPX010000038.1"/>
</dbReference>
<organism evidence="2 3">
    <name type="scientific">Stomatobaculum longum</name>
    <dbReference type="NCBI Taxonomy" id="796942"/>
    <lineage>
        <taxon>Bacteria</taxon>
        <taxon>Bacillati</taxon>
        <taxon>Bacillota</taxon>
        <taxon>Clostridia</taxon>
        <taxon>Lachnospirales</taxon>
        <taxon>Lachnospiraceae</taxon>
        <taxon>Stomatobaculum</taxon>
    </lineage>
</organism>
<sequence>MKKHRNLLSAVMCSVSISMSIFVIIGVIKDFYSGGSFALQHYAYSRMALGCLSVGLGFGIPSVVYERDNLSLLTKTLIHMGVGCTVMIITSWLIGWIPHEQGIGTVLIIIAFEVLFSVAIWYFFYLHQKKLVREINQKIETLHCGEQ</sequence>
<reference evidence="2 3" key="1">
    <citation type="submission" date="2011-10" db="EMBL/GenBank/DDBJ databases">
        <title>The Genome Sequence of Lachnospiraceae bacterium ACC2.</title>
        <authorList>
            <consortium name="The Broad Institute Genome Sequencing Platform"/>
            <person name="Earl A."/>
            <person name="Ward D."/>
            <person name="Feldgarden M."/>
            <person name="Gevers D."/>
            <person name="Sizova M."/>
            <person name="Hazen A."/>
            <person name="Epstein S."/>
            <person name="Young S.K."/>
            <person name="Zeng Q."/>
            <person name="Gargeya S."/>
            <person name="Fitzgerald M."/>
            <person name="Haas B."/>
            <person name="Abouelleil A."/>
            <person name="Alvarado L."/>
            <person name="Arachchi H.M."/>
            <person name="Berlin A."/>
            <person name="Brown A."/>
            <person name="Chapman S.B."/>
            <person name="Chen Z."/>
            <person name="Dunbar C."/>
            <person name="Freedman E."/>
            <person name="Gearin G."/>
            <person name="Goldberg J."/>
            <person name="Griggs A."/>
            <person name="Gujja S."/>
            <person name="Heiman D."/>
            <person name="Howarth C."/>
            <person name="Larson L."/>
            <person name="Lui A."/>
            <person name="MacDonald P.J.P."/>
            <person name="Montmayeur A."/>
            <person name="Murphy C."/>
            <person name="Neiman D."/>
            <person name="Pearson M."/>
            <person name="Priest M."/>
            <person name="Roberts A."/>
            <person name="Saif S."/>
            <person name="Shea T."/>
            <person name="Shenoy N."/>
            <person name="Sisk P."/>
            <person name="Stolte C."/>
            <person name="Sykes S."/>
            <person name="Wortman J."/>
            <person name="Nusbaum C."/>
            <person name="Birren B."/>
        </authorList>
    </citation>
    <scope>NUCLEOTIDE SEQUENCE [LARGE SCALE GENOMIC DNA]</scope>
    <source>
        <strain evidence="2 3">ACC2</strain>
    </source>
</reference>
<proteinExistence type="predicted"/>
<keyword evidence="1" id="KW-0812">Transmembrane</keyword>
<feature type="transmembrane region" description="Helical" evidence="1">
    <location>
        <begin position="7"/>
        <end position="27"/>
    </location>
</feature>
<dbReference type="InterPro" id="IPR021560">
    <property type="entry name" value="DUF3021"/>
</dbReference>
<evidence type="ECO:0008006" key="4">
    <source>
        <dbReference type="Google" id="ProtNLM"/>
    </source>
</evidence>
<name>A0AA36Y6G5_9FIRM</name>
<evidence type="ECO:0000256" key="1">
    <source>
        <dbReference type="SAM" id="Phobius"/>
    </source>
</evidence>
<feature type="transmembrane region" description="Helical" evidence="1">
    <location>
        <begin position="47"/>
        <end position="65"/>
    </location>
</feature>
<dbReference type="Pfam" id="PF11457">
    <property type="entry name" value="DUF3021"/>
    <property type="match status" value="1"/>
</dbReference>
<feature type="transmembrane region" description="Helical" evidence="1">
    <location>
        <begin position="77"/>
        <end position="97"/>
    </location>
</feature>
<keyword evidence="3" id="KW-1185">Reference proteome</keyword>
<evidence type="ECO:0000313" key="2">
    <source>
        <dbReference type="EMBL" id="EHO18069.1"/>
    </source>
</evidence>
<protein>
    <recommendedName>
        <fullName evidence="4">DUF3021 domain-containing protein</fullName>
    </recommendedName>
</protein>
<evidence type="ECO:0000313" key="3">
    <source>
        <dbReference type="Proteomes" id="UP000018466"/>
    </source>
</evidence>
<keyword evidence="1" id="KW-1133">Transmembrane helix</keyword>
<dbReference type="AlphaFoldDB" id="A0AA36Y6G5"/>
<accession>A0AA36Y6G5</accession>
<dbReference type="EMBL" id="AGEL01000003">
    <property type="protein sequence ID" value="EHO18069.1"/>
    <property type="molecule type" value="Genomic_DNA"/>
</dbReference>
<dbReference type="Proteomes" id="UP000018466">
    <property type="component" value="Unassembled WGS sequence"/>
</dbReference>